<evidence type="ECO:0000256" key="5">
    <source>
        <dbReference type="ARBA" id="ARBA00022824"/>
    </source>
</evidence>
<dbReference type="Pfam" id="PF18035">
    <property type="entry name" value="Bap31_Bap29_C"/>
    <property type="match status" value="1"/>
</dbReference>
<evidence type="ECO:0000256" key="4">
    <source>
        <dbReference type="ARBA" id="ARBA00022692"/>
    </source>
</evidence>
<dbReference type="OMA" id="NWLSPYW"/>
<evidence type="ECO:0000313" key="16">
    <source>
        <dbReference type="Proteomes" id="UP000694546"/>
    </source>
</evidence>
<dbReference type="Ensembl" id="ENSGMOT00000050447.1">
    <property type="protein sequence ID" value="ENSGMOP00000052025.1"/>
    <property type="gene ID" value="ENSGMOG00000013758.2"/>
</dbReference>
<dbReference type="PANTHER" id="PTHR12701:SF5">
    <property type="entry name" value="B-CELL RECEPTOR-ASSOCIATED PROTEIN 29"/>
    <property type="match status" value="1"/>
</dbReference>
<keyword evidence="16" id="KW-1185">Reference proteome</keyword>
<gene>
    <name evidence="15" type="primary">LOC115551465</name>
</gene>
<dbReference type="PANTHER" id="PTHR12701">
    <property type="entry name" value="BCR-ASSOCIATED PROTEIN, BAP"/>
    <property type="match status" value="1"/>
</dbReference>
<dbReference type="AlphaFoldDB" id="A0A8C4ZII2"/>
<dbReference type="Gene3D" id="1.20.5.110">
    <property type="match status" value="1"/>
</dbReference>
<feature type="domain" description="Bap31/Bap29 cytoplasmic coiled-coil" evidence="14">
    <location>
        <begin position="193"/>
        <end position="236"/>
    </location>
</feature>
<dbReference type="GeneID" id="115551465"/>
<evidence type="ECO:0000256" key="3">
    <source>
        <dbReference type="ARBA" id="ARBA00022448"/>
    </source>
</evidence>
<keyword evidence="3 11" id="KW-0813">Transport</keyword>
<evidence type="ECO:0000256" key="12">
    <source>
        <dbReference type="SAM" id="Coils"/>
    </source>
</evidence>
<evidence type="ECO:0000259" key="13">
    <source>
        <dbReference type="Pfam" id="PF05529"/>
    </source>
</evidence>
<dbReference type="OrthoDB" id="435607at2759"/>
<evidence type="ECO:0000256" key="9">
    <source>
        <dbReference type="ARBA" id="ARBA00023054"/>
    </source>
</evidence>
<keyword evidence="6 11" id="KW-0931">ER-Golgi transport</keyword>
<evidence type="ECO:0000259" key="14">
    <source>
        <dbReference type="Pfam" id="PF18035"/>
    </source>
</evidence>
<proteinExistence type="inferred from homology"/>
<sequence>MSLQWTAVACFLYGQIVVNLVLCFPLISAQRWRSLFNWTIWSWFSPYWNKAFCTMIMVLVVLFFDAVREVQKYSSPQTAQEATLNPNLFDHLHMKLFRAQRNLYISGFSLFLWLIMRRIVTLVNQVALATTDSAGLQAQMVGANQAATRYQAENLQLKQALQAEEEKTSAKSRLMEKEEESRARDLQAAEEVVRKARVELEAMRRQAKGLTQEYDRLLTEHTQLQNLQNTADKKDQ</sequence>
<evidence type="ECO:0000256" key="6">
    <source>
        <dbReference type="ARBA" id="ARBA00022892"/>
    </source>
</evidence>
<dbReference type="GO" id="GO:0006886">
    <property type="term" value="P:intracellular protein transport"/>
    <property type="evidence" value="ECO:0007669"/>
    <property type="project" value="UniProtKB-UniRule"/>
</dbReference>
<accession>A0A8C5C4F4</accession>
<evidence type="ECO:0000256" key="11">
    <source>
        <dbReference type="RuleBase" id="RU367026"/>
    </source>
</evidence>
<evidence type="ECO:0000256" key="1">
    <source>
        <dbReference type="ARBA" id="ARBA00004477"/>
    </source>
</evidence>
<dbReference type="Proteomes" id="UP000694546">
    <property type="component" value="Chromosome 9"/>
</dbReference>
<comment type="subcellular location">
    <subcellularLocation>
        <location evidence="1 11">Endoplasmic reticulum membrane</location>
        <topology evidence="1 11">Multi-pass membrane protein</topology>
    </subcellularLocation>
</comment>
<organism evidence="15 16">
    <name type="scientific">Gadus morhua</name>
    <name type="common">Atlantic cod</name>
    <dbReference type="NCBI Taxonomy" id="8049"/>
    <lineage>
        <taxon>Eukaryota</taxon>
        <taxon>Metazoa</taxon>
        <taxon>Chordata</taxon>
        <taxon>Craniata</taxon>
        <taxon>Vertebrata</taxon>
        <taxon>Euteleostomi</taxon>
        <taxon>Actinopterygii</taxon>
        <taxon>Neopterygii</taxon>
        <taxon>Teleostei</taxon>
        <taxon>Neoteleostei</taxon>
        <taxon>Acanthomorphata</taxon>
        <taxon>Zeiogadaria</taxon>
        <taxon>Gadariae</taxon>
        <taxon>Gadiformes</taxon>
        <taxon>Gadoidei</taxon>
        <taxon>Gadidae</taxon>
        <taxon>Gadus</taxon>
    </lineage>
</organism>
<keyword evidence="7 11" id="KW-0653">Protein transport</keyword>
<dbReference type="Ensembl" id="ENSGMOT00000046392.1">
    <property type="protein sequence ID" value="ENSGMOP00000055277.1"/>
    <property type="gene ID" value="ENSGMOG00000013758.2"/>
</dbReference>
<feature type="coiled-coil region" evidence="12">
    <location>
        <begin position="147"/>
        <end position="227"/>
    </location>
</feature>
<dbReference type="GO" id="GO:0005789">
    <property type="term" value="C:endoplasmic reticulum membrane"/>
    <property type="evidence" value="ECO:0007669"/>
    <property type="project" value="UniProtKB-SubCell"/>
</dbReference>
<keyword evidence="10 11" id="KW-0472">Membrane</keyword>
<dbReference type="InterPro" id="IPR040463">
    <property type="entry name" value="BAP29/BAP31_N"/>
</dbReference>
<dbReference type="InterPro" id="IPR008417">
    <property type="entry name" value="BAP29/BAP31"/>
</dbReference>
<dbReference type="GO" id="GO:0006888">
    <property type="term" value="P:endoplasmic reticulum to Golgi vesicle-mediated transport"/>
    <property type="evidence" value="ECO:0007669"/>
    <property type="project" value="UniProtKB-UniRule"/>
</dbReference>
<feature type="domain" description="BAP29/BAP31 transmembrane" evidence="13">
    <location>
        <begin position="1"/>
        <end position="131"/>
    </location>
</feature>
<reference evidence="15" key="1">
    <citation type="submission" date="2025-05" db="UniProtKB">
        <authorList>
            <consortium name="Ensembl"/>
        </authorList>
    </citation>
    <scope>IDENTIFICATION</scope>
</reference>
<dbReference type="KEGG" id="gmh:115551465"/>
<dbReference type="Ensembl" id="ENSGMOT00000015082.2">
    <property type="protein sequence ID" value="ENSGMOP00000014704.1"/>
    <property type="gene ID" value="ENSGMOG00000013758.2"/>
</dbReference>
<evidence type="ECO:0000256" key="10">
    <source>
        <dbReference type="ARBA" id="ARBA00023136"/>
    </source>
</evidence>
<evidence type="ECO:0000256" key="2">
    <source>
        <dbReference type="ARBA" id="ARBA00007956"/>
    </source>
</evidence>
<keyword evidence="5 11" id="KW-0256">Endoplasmic reticulum</keyword>
<name>A0A8C4ZII2_GADMO</name>
<dbReference type="GeneTree" id="ENSGT00390000011863"/>
<feature type="transmembrane region" description="Helical" evidence="11">
    <location>
        <begin position="47"/>
        <end position="67"/>
    </location>
</feature>
<dbReference type="InterPro" id="IPR041672">
    <property type="entry name" value="Bap31/Bap29_C"/>
</dbReference>
<evidence type="ECO:0000256" key="8">
    <source>
        <dbReference type="ARBA" id="ARBA00022989"/>
    </source>
</evidence>
<dbReference type="RefSeq" id="XP_030223089.1">
    <property type="nucleotide sequence ID" value="XM_030367229.1"/>
</dbReference>
<protein>
    <recommendedName>
        <fullName evidence="11">Endoplasmic reticulum transmembrane protein</fullName>
    </recommendedName>
</protein>
<accession>A0A8C4ZII2</accession>
<keyword evidence="4 11" id="KW-0812">Transmembrane</keyword>
<comment type="function">
    <text evidence="11">May play a role in anterograde transport of membrane proteins from the endoplasmic reticulum to the Golgi.</text>
</comment>
<feature type="transmembrane region" description="Helical" evidence="11">
    <location>
        <begin position="7"/>
        <end position="27"/>
    </location>
</feature>
<dbReference type="GO" id="GO:0070973">
    <property type="term" value="P:protein localization to endoplasmic reticulum exit site"/>
    <property type="evidence" value="ECO:0007669"/>
    <property type="project" value="UniProtKB-UniRule"/>
</dbReference>
<feature type="transmembrane region" description="Helical" evidence="11">
    <location>
        <begin position="103"/>
        <end position="120"/>
    </location>
</feature>
<comment type="similarity">
    <text evidence="2 11">Belongs to the BCAP29/BCAP31 family.</text>
</comment>
<keyword evidence="8 11" id="KW-1133">Transmembrane helix</keyword>
<dbReference type="Pfam" id="PF05529">
    <property type="entry name" value="Bap31"/>
    <property type="match status" value="1"/>
</dbReference>
<evidence type="ECO:0000256" key="7">
    <source>
        <dbReference type="ARBA" id="ARBA00022927"/>
    </source>
</evidence>
<evidence type="ECO:0000313" key="15">
    <source>
        <dbReference type="Ensembl" id="ENSGMOP00000014704.1"/>
    </source>
</evidence>
<keyword evidence="9 12" id="KW-0175">Coiled coil</keyword>